<dbReference type="PATRIC" id="fig|299146.4.peg.1553"/>
<sequence length="311" mass="31847">MAGLDALVVGQVARDIVLLVDDLPDPSRTAPVRRRRELLGGKGANQAVGLAQLGVRVGLLGVVGEDEVGDRLLGQARSDGIDVAPVLRRPGTPSALIVDVVDTRARWRYLEDIPEATLLTEADVTGAAEALGAAQAVLVQLQQPLPAALAAARCARAADRLVVLDGAPDDPAGGAELLALADVLRADAREAGLLVGDPPKDAETGLRAGRELLDRGPSLAAIEVAGVGNAFVWPDGEVFVPLSDTPTVDTTGAGDAFVAALTVGLLHHDPYEKIARYAVAAAGATVGHPGGRPALTPAAIEAQLDRIPAAR</sequence>
<dbReference type="PANTHER" id="PTHR10584:SF166">
    <property type="entry name" value="RIBOKINASE"/>
    <property type="match status" value="1"/>
</dbReference>
<keyword evidence="2 4" id="KW-0808">Transferase</keyword>
<dbReference type="PANTHER" id="PTHR10584">
    <property type="entry name" value="SUGAR KINASE"/>
    <property type="match status" value="1"/>
</dbReference>
<evidence type="ECO:0000256" key="2">
    <source>
        <dbReference type="ARBA" id="ARBA00022679"/>
    </source>
</evidence>
<protein>
    <submittedName>
        <fullName evidence="6">Ribokinase</fullName>
    </submittedName>
</protein>
<dbReference type="PROSITE" id="PS00583">
    <property type="entry name" value="PFKB_KINASES_1"/>
    <property type="match status" value="1"/>
</dbReference>
<dbReference type="PRINTS" id="PR00990">
    <property type="entry name" value="RIBOKINASE"/>
</dbReference>
<dbReference type="InterPro" id="IPR029056">
    <property type="entry name" value="Ribokinase-like"/>
</dbReference>
<dbReference type="InterPro" id="IPR002139">
    <property type="entry name" value="Ribo/fructo_kinase"/>
</dbReference>
<dbReference type="EMBL" id="LT594324">
    <property type="protein sequence ID" value="SBT42413.1"/>
    <property type="molecule type" value="Genomic_DNA"/>
</dbReference>
<evidence type="ECO:0000256" key="3">
    <source>
        <dbReference type="ARBA" id="ARBA00022777"/>
    </source>
</evidence>
<evidence type="ECO:0000313" key="7">
    <source>
        <dbReference type="Proteomes" id="UP000198765"/>
    </source>
</evidence>
<organism evidence="6 7">
    <name type="scientific">Micromonospora narathiwatensis</name>
    <dbReference type="NCBI Taxonomy" id="299146"/>
    <lineage>
        <taxon>Bacteria</taxon>
        <taxon>Bacillati</taxon>
        <taxon>Actinomycetota</taxon>
        <taxon>Actinomycetes</taxon>
        <taxon>Micromonosporales</taxon>
        <taxon>Micromonosporaceae</taxon>
        <taxon>Micromonospora</taxon>
    </lineage>
</organism>
<proteinExistence type="inferred from homology"/>
<dbReference type="GO" id="GO:0006796">
    <property type="term" value="P:phosphate-containing compound metabolic process"/>
    <property type="evidence" value="ECO:0007669"/>
    <property type="project" value="UniProtKB-ARBA"/>
</dbReference>
<dbReference type="Proteomes" id="UP000198765">
    <property type="component" value="Chromosome I"/>
</dbReference>
<evidence type="ECO:0000256" key="1">
    <source>
        <dbReference type="ARBA" id="ARBA00010688"/>
    </source>
</evidence>
<dbReference type="PROSITE" id="PS00584">
    <property type="entry name" value="PFKB_KINASES_2"/>
    <property type="match status" value="1"/>
</dbReference>
<evidence type="ECO:0000259" key="5">
    <source>
        <dbReference type="Pfam" id="PF00294"/>
    </source>
</evidence>
<accession>A0A1A8ZEI4</accession>
<reference evidence="6 7" key="1">
    <citation type="submission" date="2016-06" db="EMBL/GenBank/DDBJ databases">
        <authorList>
            <person name="Kjaerup R.B."/>
            <person name="Dalgaard T.S."/>
            <person name="Juul-Madsen H.R."/>
        </authorList>
    </citation>
    <scope>NUCLEOTIDE SEQUENCE [LARGE SCALE GENOMIC DNA]</scope>
    <source>
        <strain evidence="6 7">DSM 45248</strain>
    </source>
</reference>
<dbReference type="SUPFAM" id="SSF53613">
    <property type="entry name" value="Ribokinase-like"/>
    <property type="match status" value="1"/>
</dbReference>
<keyword evidence="3 4" id="KW-0418">Kinase</keyword>
<name>A0A1A8ZEI4_9ACTN</name>
<dbReference type="Gene3D" id="3.40.1190.20">
    <property type="match status" value="1"/>
</dbReference>
<feature type="domain" description="Carbohydrate kinase PfkB" evidence="5">
    <location>
        <begin position="6"/>
        <end position="293"/>
    </location>
</feature>
<evidence type="ECO:0000313" key="6">
    <source>
        <dbReference type="EMBL" id="SBT42413.1"/>
    </source>
</evidence>
<dbReference type="RefSeq" id="WP_091192583.1">
    <property type="nucleotide sequence ID" value="NZ_LT594324.1"/>
</dbReference>
<dbReference type="GO" id="GO:0016301">
    <property type="term" value="F:kinase activity"/>
    <property type="evidence" value="ECO:0007669"/>
    <property type="project" value="UniProtKB-KW"/>
</dbReference>
<comment type="similarity">
    <text evidence="1 4">Belongs to the carbohydrate kinase PfkB family.</text>
</comment>
<dbReference type="InterPro" id="IPR002173">
    <property type="entry name" value="Carboh/pur_kinase_PfkB_CS"/>
</dbReference>
<dbReference type="AlphaFoldDB" id="A0A1A8ZEI4"/>
<evidence type="ECO:0000256" key="4">
    <source>
        <dbReference type="RuleBase" id="RU003704"/>
    </source>
</evidence>
<dbReference type="GO" id="GO:0005829">
    <property type="term" value="C:cytosol"/>
    <property type="evidence" value="ECO:0007669"/>
    <property type="project" value="TreeGrafter"/>
</dbReference>
<keyword evidence="7" id="KW-1185">Reference proteome</keyword>
<dbReference type="InterPro" id="IPR011611">
    <property type="entry name" value="PfkB_dom"/>
</dbReference>
<dbReference type="Pfam" id="PF00294">
    <property type="entry name" value="PfkB"/>
    <property type="match status" value="1"/>
</dbReference>
<dbReference type="OrthoDB" id="7946249at2"/>
<gene>
    <name evidence="6" type="ORF">GA0070621_1501</name>
</gene>